<dbReference type="PANTHER" id="PTHR42912:SF93">
    <property type="entry name" value="N6-ADENOSINE-METHYLTRANSFERASE TMT1A"/>
    <property type="match status" value="1"/>
</dbReference>
<keyword evidence="2" id="KW-0830">Ubiquinone</keyword>
<proteinExistence type="predicted"/>
<dbReference type="PANTHER" id="PTHR42912">
    <property type="entry name" value="METHYLTRANSFERASE"/>
    <property type="match status" value="1"/>
</dbReference>
<accession>A0ABR6GZR3</accession>
<dbReference type="CDD" id="cd02440">
    <property type="entry name" value="AdoMet_MTases"/>
    <property type="match status" value="1"/>
</dbReference>
<reference evidence="2 3" key="1">
    <citation type="submission" date="2020-08" db="EMBL/GenBank/DDBJ databases">
        <title>Genomic Encyclopedia of Type Strains, Phase III (KMG-III): the genomes of soil and plant-associated and newly described type strains.</title>
        <authorList>
            <person name="Whitman W."/>
        </authorList>
    </citation>
    <scope>NUCLEOTIDE SEQUENCE [LARGE SCALE GENOMIC DNA]</scope>
    <source>
        <strain evidence="2 3">CECT 7247</strain>
    </source>
</reference>
<dbReference type="Proteomes" id="UP000574369">
    <property type="component" value="Unassembled WGS sequence"/>
</dbReference>
<sequence length="211" mass="22957">MSLTTQRLQALYTRRAAVYDYELMPVAPLREEAIHALALSPGETVLDIGTGTGLSLPGLAQAVGDSGRIIGVEPCEAMMAQARRRIEAGPWRTPVDLLDCAVEDAALESLLPVASADAALFFFTHDALQQPRGLDRVFRALKPGARVVAAGLVWASPWWPLSNLFVWGAATHSIASPQRLDAPWHDLPPRLASAEVERRWLESAYLLTGRV</sequence>
<dbReference type="Gene3D" id="3.40.50.150">
    <property type="entry name" value="Vaccinia Virus protein VP39"/>
    <property type="match status" value="1"/>
</dbReference>
<feature type="domain" description="Methyltransferase" evidence="1">
    <location>
        <begin position="45"/>
        <end position="144"/>
    </location>
</feature>
<dbReference type="InterPro" id="IPR029063">
    <property type="entry name" value="SAM-dependent_MTases_sf"/>
</dbReference>
<dbReference type="InterPro" id="IPR041698">
    <property type="entry name" value="Methyltransf_25"/>
</dbReference>
<evidence type="ECO:0000259" key="1">
    <source>
        <dbReference type="Pfam" id="PF13649"/>
    </source>
</evidence>
<keyword evidence="3" id="KW-1185">Reference proteome</keyword>
<dbReference type="InterPro" id="IPR050508">
    <property type="entry name" value="Methyltransf_Superfamily"/>
</dbReference>
<gene>
    <name evidence="2" type="ORF">FHS28_004678</name>
</gene>
<organism evidence="2 3">
    <name type="scientific">Roseateles terrae</name>
    <dbReference type="NCBI Taxonomy" id="431060"/>
    <lineage>
        <taxon>Bacteria</taxon>
        <taxon>Pseudomonadati</taxon>
        <taxon>Pseudomonadota</taxon>
        <taxon>Betaproteobacteria</taxon>
        <taxon>Burkholderiales</taxon>
        <taxon>Sphaerotilaceae</taxon>
        <taxon>Roseateles</taxon>
    </lineage>
</organism>
<evidence type="ECO:0000313" key="3">
    <source>
        <dbReference type="Proteomes" id="UP000574369"/>
    </source>
</evidence>
<dbReference type="Pfam" id="PF13649">
    <property type="entry name" value="Methyltransf_25"/>
    <property type="match status" value="1"/>
</dbReference>
<dbReference type="SUPFAM" id="SSF53335">
    <property type="entry name" value="S-adenosyl-L-methionine-dependent methyltransferases"/>
    <property type="match status" value="1"/>
</dbReference>
<evidence type="ECO:0000313" key="2">
    <source>
        <dbReference type="EMBL" id="MBB3197251.1"/>
    </source>
</evidence>
<comment type="caution">
    <text evidence="2">The sequence shown here is derived from an EMBL/GenBank/DDBJ whole genome shotgun (WGS) entry which is preliminary data.</text>
</comment>
<dbReference type="RefSeq" id="WP_184295518.1">
    <property type="nucleotide sequence ID" value="NZ_JACHXO010000011.1"/>
</dbReference>
<protein>
    <submittedName>
        <fullName evidence="2">Ubiquinone/menaquinone biosynthesis C-methylase UbiE</fullName>
    </submittedName>
</protein>
<dbReference type="EMBL" id="JACHXO010000011">
    <property type="protein sequence ID" value="MBB3197251.1"/>
    <property type="molecule type" value="Genomic_DNA"/>
</dbReference>
<name>A0ABR6GZR3_9BURK</name>